<accession>A0A1I8A5I3</accession>
<dbReference type="AlphaFoldDB" id="A0A1I8A5I3"/>
<dbReference type="PANTHER" id="PTHR31327">
    <property type="entry name" value="SPERM MEIOSIS PDZ DOMAIN CONTAINING PROTEINS-RELATED"/>
    <property type="match status" value="1"/>
</dbReference>
<dbReference type="Proteomes" id="UP000095287">
    <property type="component" value="Unplaced"/>
</dbReference>
<feature type="compositionally biased region" description="Basic and acidic residues" evidence="1">
    <location>
        <begin position="277"/>
        <end position="286"/>
    </location>
</feature>
<feature type="region of interest" description="Disordered" evidence="1">
    <location>
        <begin position="260"/>
        <end position="297"/>
    </location>
</feature>
<evidence type="ECO:0000259" key="2">
    <source>
        <dbReference type="PROSITE" id="PS50106"/>
    </source>
</evidence>
<dbReference type="WBParaSite" id="L893_g33231.t1">
    <property type="protein sequence ID" value="L893_g33231.t1"/>
    <property type="gene ID" value="L893_g33231"/>
</dbReference>
<dbReference type="PANTHER" id="PTHR31327:SF7">
    <property type="entry name" value="PDZ DOMAIN-CONTAINING PROTEIN"/>
    <property type="match status" value="1"/>
</dbReference>
<name>A0A1I8A5I3_9BILA</name>
<dbReference type="InterPro" id="IPR040264">
    <property type="entry name" value="T15H9.4-like"/>
</dbReference>
<proteinExistence type="predicted"/>
<reference evidence="4" key="1">
    <citation type="submission" date="2016-11" db="UniProtKB">
        <authorList>
            <consortium name="WormBaseParasite"/>
        </authorList>
    </citation>
    <scope>IDENTIFICATION</scope>
</reference>
<dbReference type="InterPro" id="IPR036034">
    <property type="entry name" value="PDZ_sf"/>
</dbReference>
<organism evidence="3 4">
    <name type="scientific">Steinernema glaseri</name>
    <dbReference type="NCBI Taxonomy" id="37863"/>
    <lineage>
        <taxon>Eukaryota</taxon>
        <taxon>Metazoa</taxon>
        <taxon>Ecdysozoa</taxon>
        <taxon>Nematoda</taxon>
        <taxon>Chromadorea</taxon>
        <taxon>Rhabditida</taxon>
        <taxon>Tylenchina</taxon>
        <taxon>Panagrolaimomorpha</taxon>
        <taxon>Strongyloidoidea</taxon>
        <taxon>Steinernematidae</taxon>
        <taxon>Steinernema</taxon>
    </lineage>
</organism>
<feature type="domain" description="PDZ" evidence="2">
    <location>
        <begin position="18"/>
        <end position="93"/>
    </location>
</feature>
<dbReference type="Pfam" id="PF00595">
    <property type="entry name" value="PDZ"/>
    <property type="match status" value="1"/>
</dbReference>
<evidence type="ECO:0000256" key="1">
    <source>
        <dbReference type="SAM" id="MobiDB-lite"/>
    </source>
</evidence>
<protein>
    <submittedName>
        <fullName evidence="4">PDZ domain-containing protein</fullName>
    </submittedName>
</protein>
<evidence type="ECO:0000313" key="4">
    <source>
        <dbReference type="WBParaSite" id="L893_g33231.t1"/>
    </source>
</evidence>
<dbReference type="SUPFAM" id="SSF50156">
    <property type="entry name" value="PDZ domain-like"/>
    <property type="match status" value="1"/>
</dbReference>
<dbReference type="Gene3D" id="2.30.42.10">
    <property type="match status" value="1"/>
</dbReference>
<dbReference type="PROSITE" id="PS50106">
    <property type="entry name" value="PDZ"/>
    <property type="match status" value="1"/>
</dbReference>
<dbReference type="InterPro" id="IPR001478">
    <property type="entry name" value="PDZ"/>
</dbReference>
<sequence length="297" mass="33194">MSSAYGSNVPGSLFETVDVTVEGKKNEQIGIRVNNNLVVVKVERDSPSHGHLRFGDVILAVNGQKIDRKLFIDVVKKLTLNVYKMVVKITRPIIQQEMPLSRLPREYDPLPGYKYHVGVMFMITGCKLALPVKSYNNKVYVTRLTEDTLSALTLNIGDAVLDVDNQPVTSVHEASEGLIKQMKAKGFATMVIEQAVDPAAKAYVRAALLAEKTQDLDLPLAPDVVEITKKESVRFKGNPDLKPSKIIGKEEDAQLRQEFHEEEGGFFAHQRPRQRRGVSDCMRRESQSPCARPRPTN</sequence>
<keyword evidence="3" id="KW-1185">Reference proteome</keyword>
<evidence type="ECO:0000313" key="3">
    <source>
        <dbReference type="Proteomes" id="UP000095287"/>
    </source>
</evidence>
<dbReference type="SMART" id="SM00228">
    <property type="entry name" value="PDZ"/>
    <property type="match status" value="2"/>
</dbReference>